<feature type="region of interest" description="Disordered" evidence="1">
    <location>
        <begin position="1"/>
        <end position="22"/>
    </location>
</feature>
<comment type="caution">
    <text evidence="2">The sequence shown here is derived from an EMBL/GenBank/DDBJ whole genome shotgun (WGS) entry which is preliminary data.</text>
</comment>
<evidence type="ECO:0000313" key="2">
    <source>
        <dbReference type="EMBL" id="GBP50609.1"/>
    </source>
</evidence>
<gene>
    <name evidence="2" type="ORF">EVAR_29369_1</name>
</gene>
<organism evidence="2 3">
    <name type="scientific">Eumeta variegata</name>
    <name type="common">Bagworm moth</name>
    <name type="synonym">Eumeta japonica</name>
    <dbReference type="NCBI Taxonomy" id="151549"/>
    <lineage>
        <taxon>Eukaryota</taxon>
        <taxon>Metazoa</taxon>
        <taxon>Ecdysozoa</taxon>
        <taxon>Arthropoda</taxon>
        <taxon>Hexapoda</taxon>
        <taxon>Insecta</taxon>
        <taxon>Pterygota</taxon>
        <taxon>Neoptera</taxon>
        <taxon>Endopterygota</taxon>
        <taxon>Lepidoptera</taxon>
        <taxon>Glossata</taxon>
        <taxon>Ditrysia</taxon>
        <taxon>Tineoidea</taxon>
        <taxon>Psychidae</taxon>
        <taxon>Oiketicinae</taxon>
        <taxon>Eumeta</taxon>
    </lineage>
</organism>
<reference evidence="2 3" key="1">
    <citation type="journal article" date="2019" name="Commun. Biol.">
        <title>The bagworm genome reveals a unique fibroin gene that provides high tensile strength.</title>
        <authorList>
            <person name="Kono N."/>
            <person name="Nakamura H."/>
            <person name="Ohtoshi R."/>
            <person name="Tomita M."/>
            <person name="Numata K."/>
            <person name="Arakawa K."/>
        </authorList>
    </citation>
    <scope>NUCLEOTIDE SEQUENCE [LARGE SCALE GENOMIC DNA]</scope>
</reference>
<keyword evidence="3" id="KW-1185">Reference proteome</keyword>
<evidence type="ECO:0000313" key="3">
    <source>
        <dbReference type="Proteomes" id="UP000299102"/>
    </source>
</evidence>
<protein>
    <submittedName>
        <fullName evidence="2">Uncharacterized protein</fullName>
    </submittedName>
</protein>
<dbReference type="AlphaFoldDB" id="A0A4C1WJV4"/>
<sequence length="151" mass="16422">MGDLGSFSGSIGNGEPVFDDVPSMSPIVGRRRLMHGDGLERDCRLGRHDRPTEGTVFDSDLGRIDQEFVTRSKLVRIRASKCRRSARRHRIGDAGSTGRTLGLACGVPSRDPEYETKRNVRRNSAGVTGVANNSCREVVCGKLIGVQPKLA</sequence>
<dbReference type="Proteomes" id="UP000299102">
    <property type="component" value="Unassembled WGS sequence"/>
</dbReference>
<accession>A0A4C1WJV4</accession>
<evidence type="ECO:0000256" key="1">
    <source>
        <dbReference type="SAM" id="MobiDB-lite"/>
    </source>
</evidence>
<name>A0A4C1WJV4_EUMVA</name>
<proteinExistence type="predicted"/>
<dbReference type="EMBL" id="BGZK01000568">
    <property type="protein sequence ID" value="GBP50609.1"/>
    <property type="molecule type" value="Genomic_DNA"/>
</dbReference>